<sequence length="277" mass="29051">MTVTVDRDWVTQGGSEGFVVTVADANTSGVDFDSYKLSGIPAGWQVSVDGTALAPVSPDPVIFEIPKSATSFVLTPAADYVGTLSDLKLSRVSKAGNLVTDFDNGTFDYIGQSHPTITTNPVDSLSSGSTPYTYHDPQTVVSSCGSAQYAPCDGQYSIWSTADINGPALGDSGIPGWPYPRACNNYWADLRSTTNAMTDPTTDTVTQGWDTGGADTLASNTYSVPSPQAAAAGKFLIVNGSRSFPQPHDVITTTITGLELNTDYTMSGFIANVSSQP</sequence>
<dbReference type="AlphaFoldDB" id="A0A7J5C038"/>
<dbReference type="RefSeq" id="WP_158039377.1">
    <property type="nucleotide sequence ID" value="NZ_JACCFV010000001.1"/>
</dbReference>
<protein>
    <submittedName>
        <fullName evidence="1">Uncharacterized protein</fullName>
    </submittedName>
</protein>
<evidence type="ECO:0000313" key="1">
    <source>
        <dbReference type="EMBL" id="KAB1660277.1"/>
    </source>
</evidence>
<reference evidence="1 2" key="1">
    <citation type="submission" date="2019-09" db="EMBL/GenBank/DDBJ databases">
        <title>Phylogeny of genus Pseudoclavibacter and closely related genus.</title>
        <authorList>
            <person name="Li Y."/>
        </authorList>
    </citation>
    <scope>NUCLEOTIDE SEQUENCE [LARGE SCALE GENOMIC DNA]</scope>
    <source>
        <strain evidence="1 2">DSM 23821</strain>
    </source>
</reference>
<name>A0A7J5C038_9MICO</name>
<keyword evidence="2" id="KW-1185">Reference proteome</keyword>
<organism evidence="1 2">
    <name type="scientific">Pseudoclavibacter chungangensis</name>
    <dbReference type="NCBI Taxonomy" id="587635"/>
    <lineage>
        <taxon>Bacteria</taxon>
        <taxon>Bacillati</taxon>
        <taxon>Actinomycetota</taxon>
        <taxon>Actinomycetes</taxon>
        <taxon>Micrococcales</taxon>
        <taxon>Microbacteriaceae</taxon>
        <taxon>Pseudoclavibacter</taxon>
    </lineage>
</organism>
<accession>A0A7J5C038</accession>
<proteinExistence type="predicted"/>
<dbReference type="OrthoDB" id="134475at2"/>
<comment type="caution">
    <text evidence="1">The sequence shown here is derived from an EMBL/GenBank/DDBJ whole genome shotgun (WGS) entry which is preliminary data.</text>
</comment>
<dbReference type="EMBL" id="WBJZ01000003">
    <property type="protein sequence ID" value="KAB1660277.1"/>
    <property type="molecule type" value="Genomic_DNA"/>
</dbReference>
<dbReference type="Proteomes" id="UP000467240">
    <property type="component" value="Unassembled WGS sequence"/>
</dbReference>
<gene>
    <name evidence="1" type="ORF">F8O01_02815</name>
</gene>
<evidence type="ECO:0000313" key="2">
    <source>
        <dbReference type="Proteomes" id="UP000467240"/>
    </source>
</evidence>